<dbReference type="Proteomes" id="UP000580250">
    <property type="component" value="Unassembled WGS sequence"/>
</dbReference>
<comment type="caution">
    <text evidence="1">The sequence shown here is derived from an EMBL/GenBank/DDBJ whole genome shotgun (WGS) entry which is preliminary data.</text>
</comment>
<proteinExistence type="predicted"/>
<protein>
    <submittedName>
        <fullName evidence="1">Uncharacterized protein</fullName>
    </submittedName>
</protein>
<dbReference type="OrthoDB" id="5822793at2759"/>
<sequence>MILTSLQRTVDELTQKCHKSIALLKLCNQSSLSPSVEHLLERVAQTGVLTEEGSKVKGGGGDVSCSVKSGVTSSNENISDRLEQLSSAFDAIQKYLEEQTTTTFSGQQQKQQQSPQRTFSGTFVVKKSRSGGVSLDVADEDTLKYQTKEKKKL</sequence>
<organism evidence="1 2">
    <name type="scientific">Meloidogyne enterolobii</name>
    <name type="common">Root-knot nematode worm</name>
    <name type="synonym">Meloidogyne mayaguensis</name>
    <dbReference type="NCBI Taxonomy" id="390850"/>
    <lineage>
        <taxon>Eukaryota</taxon>
        <taxon>Metazoa</taxon>
        <taxon>Ecdysozoa</taxon>
        <taxon>Nematoda</taxon>
        <taxon>Chromadorea</taxon>
        <taxon>Rhabditida</taxon>
        <taxon>Tylenchina</taxon>
        <taxon>Tylenchomorpha</taxon>
        <taxon>Tylenchoidea</taxon>
        <taxon>Meloidogynidae</taxon>
        <taxon>Meloidogyninae</taxon>
        <taxon>Meloidogyne</taxon>
    </lineage>
</organism>
<gene>
    <name evidence="1" type="ORF">MENT_LOCUS8360</name>
</gene>
<evidence type="ECO:0000313" key="1">
    <source>
        <dbReference type="EMBL" id="CAD2145637.1"/>
    </source>
</evidence>
<dbReference type="EMBL" id="CAJEWN010000035">
    <property type="protein sequence ID" value="CAD2145637.1"/>
    <property type="molecule type" value="Genomic_DNA"/>
</dbReference>
<accession>A0A6V7U4R4</accession>
<reference evidence="1 2" key="1">
    <citation type="submission" date="2020-08" db="EMBL/GenBank/DDBJ databases">
        <authorList>
            <person name="Koutsovoulos G."/>
            <person name="Danchin GJ E."/>
        </authorList>
    </citation>
    <scope>NUCLEOTIDE SEQUENCE [LARGE SCALE GENOMIC DNA]</scope>
</reference>
<name>A0A6V7U4R4_MELEN</name>
<evidence type="ECO:0000313" key="2">
    <source>
        <dbReference type="Proteomes" id="UP000580250"/>
    </source>
</evidence>
<dbReference type="AlphaFoldDB" id="A0A6V7U4R4"/>